<sequence>MASVLKISHRSVQRIVKNQLGMRSFKRKTVHFLSSKIMGKRLVRSKGLLKRHTVYGINNILLSDEKLFTVEEANNAQNDRIIATSSQAIPDELHYIGRVQKSQFVMVWAGISTNDPHTAPDLNPMDYSIWSILGTKACAKVHTNVEYLKVSLRREWVKIPQETLCAAVEPFPRRLKAVIEKRGGYIE</sequence>
<accession>A0AAV7K489</accession>
<evidence type="ECO:0000313" key="2">
    <source>
        <dbReference type="Proteomes" id="UP001165289"/>
    </source>
</evidence>
<evidence type="ECO:0000313" key="1">
    <source>
        <dbReference type="EMBL" id="KAI6655696.1"/>
    </source>
</evidence>
<dbReference type="PANTHER" id="PTHR46068:SF1">
    <property type="entry name" value="TRANSPOSASE IS30-LIKE HTH DOMAIN-CONTAINING PROTEIN"/>
    <property type="match status" value="1"/>
</dbReference>
<dbReference type="PANTHER" id="PTHR46068">
    <property type="entry name" value="PROTEIN CBG27172"/>
    <property type="match status" value="1"/>
</dbReference>
<dbReference type="EMBL" id="JAKMXF010000177">
    <property type="protein sequence ID" value="KAI6655696.1"/>
    <property type="molecule type" value="Genomic_DNA"/>
</dbReference>
<dbReference type="Gene3D" id="3.30.420.10">
    <property type="entry name" value="Ribonuclease H-like superfamily/Ribonuclease H"/>
    <property type="match status" value="1"/>
</dbReference>
<dbReference type="InterPro" id="IPR036397">
    <property type="entry name" value="RNaseH_sf"/>
</dbReference>
<comment type="caution">
    <text evidence="1">The sequence shown here is derived from an EMBL/GenBank/DDBJ whole genome shotgun (WGS) entry which is preliminary data.</text>
</comment>
<reference evidence="1 2" key="1">
    <citation type="journal article" date="2023" name="BMC Biol.">
        <title>The compact genome of the sponge Oopsacas minuta (Hexactinellida) is lacking key metazoan core genes.</title>
        <authorList>
            <person name="Santini S."/>
            <person name="Schenkelaars Q."/>
            <person name="Jourda C."/>
            <person name="Duchesne M."/>
            <person name="Belahbib H."/>
            <person name="Rocher C."/>
            <person name="Selva M."/>
            <person name="Riesgo A."/>
            <person name="Vervoort M."/>
            <person name="Leys S.P."/>
            <person name="Kodjabachian L."/>
            <person name="Le Bivic A."/>
            <person name="Borchiellini C."/>
            <person name="Claverie J.M."/>
            <person name="Renard E."/>
        </authorList>
    </citation>
    <scope>NUCLEOTIDE SEQUENCE [LARGE SCALE GENOMIC DNA]</scope>
    <source>
        <strain evidence="1">SPO-2</strain>
    </source>
</reference>
<organism evidence="1 2">
    <name type="scientific">Oopsacas minuta</name>
    <dbReference type="NCBI Taxonomy" id="111878"/>
    <lineage>
        <taxon>Eukaryota</taxon>
        <taxon>Metazoa</taxon>
        <taxon>Porifera</taxon>
        <taxon>Hexactinellida</taxon>
        <taxon>Hexasterophora</taxon>
        <taxon>Lyssacinosida</taxon>
        <taxon>Leucopsacidae</taxon>
        <taxon>Oopsacas</taxon>
    </lineage>
</organism>
<dbReference type="Proteomes" id="UP001165289">
    <property type="component" value="Unassembled WGS sequence"/>
</dbReference>
<gene>
    <name evidence="1" type="ORF">LOD99_1836</name>
</gene>
<name>A0AAV7K489_9METZ</name>
<proteinExistence type="predicted"/>
<dbReference type="GO" id="GO:0003676">
    <property type="term" value="F:nucleic acid binding"/>
    <property type="evidence" value="ECO:0007669"/>
    <property type="project" value="InterPro"/>
</dbReference>
<protein>
    <submittedName>
        <fullName evidence="1">Uncharacterized protein</fullName>
    </submittedName>
</protein>
<keyword evidence="2" id="KW-1185">Reference proteome</keyword>
<dbReference type="AlphaFoldDB" id="A0AAV7K489"/>